<dbReference type="GO" id="GO:0005829">
    <property type="term" value="C:cytosol"/>
    <property type="evidence" value="ECO:0007669"/>
    <property type="project" value="TreeGrafter"/>
</dbReference>
<dbReference type="SMART" id="SM00344">
    <property type="entry name" value="HTH_ASNC"/>
    <property type="match status" value="1"/>
</dbReference>
<dbReference type="InterPro" id="IPR011008">
    <property type="entry name" value="Dimeric_a/b-barrel"/>
</dbReference>
<dbReference type="PROSITE" id="PS00519">
    <property type="entry name" value="HTH_ASNC_1"/>
    <property type="match status" value="1"/>
</dbReference>
<evidence type="ECO:0000256" key="1">
    <source>
        <dbReference type="ARBA" id="ARBA00023015"/>
    </source>
</evidence>
<organism evidence="5 6">
    <name type="scientific">Tistlia consotensis USBA 355</name>
    <dbReference type="NCBI Taxonomy" id="560819"/>
    <lineage>
        <taxon>Bacteria</taxon>
        <taxon>Pseudomonadati</taxon>
        <taxon>Pseudomonadota</taxon>
        <taxon>Alphaproteobacteria</taxon>
        <taxon>Rhodospirillales</taxon>
        <taxon>Rhodovibrionaceae</taxon>
        <taxon>Tistlia</taxon>
    </lineage>
</organism>
<accession>A0A1Y6B3B1</accession>
<dbReference type="Pfam" id="PF01037">
    <property type="entry name" value="AsnC_trans_reg"/>
    <property type="match status" value="1"/>
</dbReference>
<keyword evidence="6" id="KW-1185">Reference proteome</keyword>
<dbReference type="STRING" id="560819.SAMN05428998_101191"/>
<keyword evidence="2" id="KW-0238">DNA-binding</keyword>
<evidence type="ECO:0000256" key="3">
    <source>
        <dbReference type="ARBA" id="ARBA00023163"/>
    </source>
</evidence>
<dbReference type="SUPFAM" id="SSF46785">
    <property type="entry name" value="Winged helix' DNA-binding domain"/>
    <property type="match status" value="1"/>
</dbReference>
<dbReference type="InterPro" id="IPR019888">
    <property type="entry name" value="Tscrpt_reg_AsnC-like"/>
</dbReference>
<name>A0A1Y6B3B1_9PROT</name>
<dbReference type="PANTHER" id="PTHR30154:SF34">
    <property type="entry name" value="TRANSCRIPTIONAL REGULATOR AZLB"/>
    <property type="match status" value="1"/>
</dbReference>
<dbReference type="Proteomes" id="UP000192917">
    <property type="component" value="Unassembled WGS sequence"/>
</dbReference>
<evidence type="ECO:0000256" key="2">
    <source>
        <dbReference type="ARBA" id="ARBA00023125"/>
    </source>
</evidence>
<protein>
    <submittedName>
        <fullName evidence="5">Lrp/AsnC family transcriptional regulator, leucine-responsive regulatory protein</fullName>
    </submittedName>
</protein>
<dbReference type="InterPro" id="IPR019887">
    <property type="entry name" value="Tscrpt_reg_AsnC/Lrp_C"/>
</dbReference>
<dbReference type="SUPFAM" id="SSF54909">
    <property type="entry name" value="Dimeric alpha+beta barrel"/>
    <property type="match status" value="1"/>
</dbReference>
<sequence length="146" mass="16631">MAELDSFDFRLLALLQENSRRTGKELSALVGLSAAACLRRVQRLREIGAIEREVAVVAPGFLGRRVTLLVLLTLERDRPERVAETKAELIGQPEVSHVWHVTGEPDFVVKLAVPDMSDYARFTERHFYKPWIKRFESLAVLSETTR</sequence>
<dbReference type="InterPro" id="IPR019885">
    <property type="entry name" value="Tscrpt_reg_HTH_AsnC-type_CS"/>
</dbReference>
<dbReference type="GO" id="GO:0043565">
    <property type="term" value="F:sequence-specific DNA binding"/>
    <property type="evidence" value="ECO:0007669"/>
    <property type="project" value="InterPro"/>
</dbReference>
<feature type="domain" description="HTH asnC-type" evidence="4">
    <location>
        <begin position="4"/>
        <end position="65"/>
    </location>
</feature>
<dbReference type="Gene3D" id="3.30.70.920">
    <property type="match status" value="1"/>
</dbReference>
<dbReference type="GO" id="GO:0043200">
    <property type="term" value="P:response to amino acid"/>
    <property type="evidence" value="ECO:0007669"/>
    <property type="project" value="TreeGrafter"/>
</dbReference>
<dbReference type="EMBL" id="FWZX01000001">
    <property type="protein sequence ID" value="SME89237.1"/>
    <property type="molecule type" value="Genomic_DNA"/>
</dbReference>
<dbReference type="PANTHER" id="PTHR30154">
    <property type="entry name" value="LEUCINE-RESPONSIVE REGULATORY PROTEIN"/>
    <property type="match status" value="1"/>
</dbReference>
<dbReference type="InterPro" id="IPR000485">
    <property type="entry name" value="AsnC-type_HTH_dom"/>
</dbReference>
<evidence type="ECO:0000259" key="4">
    <source>
        <dbReference type="PROSITE" id="PS50956"/>
    </source>
</evidence>
<dbReference type="PRINTS" id="PR00033">
    <property type="entry name" value="HTHASNC"/>
</dbReference>
<evidence type="ECO:0000313" key="5">
    <source>
        <dbReference type="EMBL" id="SME89237.1"/>
    </source>
</evidence>
<dbReference type="AlphaFoldDB" id="A0A1Y6B3B1"/>
<dbReference type="InterPro" id="IPR036390">
    <property type="entry name" value="WH_DNA-bd_sf"/>
</dbReference>
<dbReference type="Pfam" id="PF13404">
    <property type="entry name" value="HTH_AsnC-type"/>
    <property type="match status" value="1"/>
</dbReference>
<gene>
    <name evidence="5" type="ORF">SAMN05428998_101191</name>
</gene>
<dbReference type="PROSITE" id="PS50956">
    <property type="entry name" value="HTH_ASNC_2"/>
    <property type="match status" value="1"/>
</dbReference>
<reference evidence="5 6" key="1">
    <citation type="submission" date="2017-04" db="EMBL/GenBank/DDBJ databases">
        <authorList>
            <person name="Afonso C.L."/>
            <person name="Miller P.J."/>
            <person name="Scott M.A."/>
            <person name="Spackman E."/>
            <person name="Goraichik I."/>
            <person name="Dimitrov K.M."/>
            <person name="Suarez D.L."/>
            <person name="Swayne D.E."/>
        </authorList>
    </citation>
    <scope>NUCLEOTIDE SEQUENCE [LARGE SCALE GENOMIC DNA]</scope>
    <source>
        <strain evidence="5 6">USBA 355</strain>
    </source>
</reference>
<keyword evidence="3" id="KW-0804">Transcription</keyword>
<keyword evidence="1" id="KW-0805">Transcription regulation</keyword>
<dbReference type="InterPro" id="IPR036388">
    <property type="entry name" value="WH-like_DNA-bd_sf"/>
</dbReference>
<dbReference type="RefSeq" id="WP_085120550.1">
    <property type="nucleotide sequence ID" value="NZ_FWZX01000001.1"/>
</dbReference>
<proteinExistence type="predicted"/>
<dbReference type="Gene3D" id="1.10.10.10">
    <property type="entry name" value="Winged helix-like DNA-binding domain superfamily/Winged helix DNA-binding domain"/>
    <property type="match status" value="1"/>
</dbReference>
<evidence type="ECO:0000313" key="6">
    <source>
        <dbReference type="Proteomes" id="UP000192917"/>
    </source>
</evidence>